<dbReference type="PROSITE" id="PS50929">
    <property type="entry name" value="ABC_TM1F"/>
    <property type="match status" value="1"/>
</dbReference>
<dbReference type="GO" id="GO:0005886">
    <property type="term" value="C:plasma membrane"/>
    <property type="evidence" value="ECO:0007669"/>
    <property type="project" value="UniProtKB-SubCell"/>
</dbReference>
<keyword evidence="2 5" id="KW-0812">Transmembrane</keyword>
<name>A0A5J4JK70_9BACI</name>
<evidence type="ECO:0000256" key="4">
    <source>
        <dbReference type="ARBA" id="ARBA00023136"/>
    </source>
</evidence>
<evidence type="ECO:0000313" key="8">
    <source>
        <dbReference type="Proteomes" id="UP000391919"/>
    </source>
</evidence>
<dbReference type="Proteomes" id="UP000391919">
    <property type="component" value="Unassembled WGS sequence"/>
</dbReference>
<dbReference type="InterPro" id="IPR011527">
    <property type="entry name" value="ABC1_TM_dom"/>
</dbReference>
<accession>A0A5J4JK70</accession>
<protein>
    <recommendedName>
        <fullName evidence="6">ABC transmembrane type-1 domain-containing protein</fullName>
    </recommendedName>
</protein>
<proteinExistence type="predicted"/>
<dbReference type="Gene3D" id="1.20.1560.10">
    <property type="entry name" value="ABC transporter type 1, transmembrane domain"/>
    <property type="match status" value="1"/>
</dbReference>
<comment type="caution">
    <text evidence="7">The sequence shown here is derived from an EMBL/GenBank/DDBJ whole genome shotgun (WGS) entry which is preliminary data.</text>
</comment>
<feature type="transmembrane region" description="Helical" evidence="5">
    <location>
        <begin position="48"/>
        <end position="68"/>
    </location>
</feature>
<organism evidence="7 8">
    <name type="scientific">Weizmannia acidilactici</name>
    <dbReference type="NCBI Taxonomy" id="2607726"/>
    <lineage>
        <taxon>Bacteria</taxon>
        <taxon>Bacillati</taxon>
        <taxon>Bacillota</taxon>
        <taxon>Bacilli</taxon>
        <taxon>Bacillales</taxon>
        <taxon>Bacillaceae</taxon>
        <taxon>Heyndrickxia</taxon>
    </lineage>
</organism>
<evidence type="ECO:0000256" key="3">
    <source>
        <dbReference type="ARBA" id="ARBA00022989"/>
    </source>
</evidence>
<keyword evidence="8" id="KW-1185">Reference proteome</keyword>
<evidence type="ECO:0000259" key="6">
    <source>
        <dbReference type="PROSITE" id="PS50929"/>
    </source>
</evidence>
<sequence length="112" mass="12584">MDRALSYIKPYRKQIAVALFFMLVELSVELLQPLFISKIIDHGIVARNMGAVIKWGAVMIALALLAFLSGISNSFFSSYVSQYYAVTCACYCMKKSSHFLTRICTSFGHLRS</sequence>
<feature type="domain" description="ABC transmembrane type-1" evidence="6">
    <location>
        <begin position="16"/>
        <end position="82"/>
    </location>
</feature>
<dbReference type="SUPFAM" id="SSF90123">
    <property type="entry name" value="ABC transporter transmembrane region"/>
    <property type="match status" value="1"/>
</dbReference>
<dbReference type="AlphaFoldDB" id="A0A5J4JK70"/>
<feature type="transmembrane region" description="Helical" evidence="5">
    <location>
        <begin position="15"/>
        <end position="36"/>
    </location>
</feature>
<evidence type="ECO:0000256" key="5">
    <source>
        <dbReference type="SAM" id="Phobius"/>
    </source>
</evidence>
<gene>
    <name evidence="7" type="ORF">BpJC7_22510</name>
</gene>
<dbReference type="EMBL" id="BKZQ01000031">
    <property type="protein sequence ID" value="GER70948.1"/>
    <property type="molecule type" value="Genomic_DNA"/>
</dbReference>
<evidence type="ECO:0000256" key="2">
    <source>
        <dbReference type="ARBA" id="ARBA00022692"/>
    </source>
</evidence>
<keyword evidence="3 5" id="KW-1133">Transmembrane helix</keyword>
<evidence type="ECO:0000313" key="7">
    <source>
        <dbReference type="EMBL" id="GER70948.1"/>
    </source>
</evidence>
<dbReference type="GO" id="GO:0005524">
    <property type="term" value="F:ATP binding"/>
    <property type="evidence" value="ECO:0007669"/>
    <property type="project" value="InterPro"/>
</dbReference>
<reference evidence="7 8" key="1">
    <citation type="submission" date="2019-09" db="EMBL/GenBank/DDBJ databases">
        <title>Draft genome sequence of Bacillus sp. JC-7.</title>
        <authorList>
            <person name="Tanaka N."/>
            <person name="Shiwa Y."/>
            <person name="Fujita N."/>
            <person name="Tanasupawat S."/>
        </authorList>
    </citation>
    <scope>NUCLEOTIDE SEQUENCE [LARGE SCALE GENOMIC DNA]</scope>
    <source>
        <strain evidence="7 8">JC-7</strain>
    </source>
</reference>
<comment type="subcellular location">
    <subcellularLocation>
        <location evidence="1">Cell membrane</location>
        <topology evidence="1">Multi-pass membrane protein</topology>
    </subcellularLocation>
</comment>
<keyword evidence="4 5" id="KW-0472">Membrane</keyword>
<dbReference type="InterPro" id="IPR036640">
    <property type="entry name" value="ABC1_TM_sf"/>
</dbReference>
<evidence type="ECO:0000256" key="1">
    <source>
        <dbReference type="ARBA" id="ARBA00004651"/>
    </source>
</evidence>
<dbReference type="GO" id="GO:0140359">
    <property type="term" value="F:ABC-type transporter activity"/>
    <property type="evidence" value="ECO:0007669"/>
    <property type="project" value="InterPro"/>
</dbReference>